<evidence type="ECO:0000313" key="4">
    <source>
        <dbReference type="Proteomes" id="UP000198749"/>
    </source>
</evidence>
<keyword evidence="1" id="KW-0963">Cytoplasm</keyword>
<dbReference type="InterPro" id="IPR036527">
    <property type="entry name" value="SCP2_sterol-bd_dom_sf"/>
</dbReference>
<dbReference type="AlphaFoldDB" id="A0A1H9ERP8"/>
<dbReference type="PANTHER" id="PTHR38693">
    <property type="entry name" value="UBIQUINONE BIOSYNTHESIS PROTEIN UBIJ"/>
    <property type="match status" value="1"/>
</dbReference>
<dbReference type="GO" id="GO:0005737">
    <property type="term" value="C:cytoplasm"/>
    <property type="evidence" value="ECO:0007669"/>
    <property type="project" value="UniProtKB-SubCell"/>
</dbReference>
<organism evidence="3 4">
    <name type="scientific">Amphritea atlantica</name>
    <dbReference type="NCBI Taxonomy" id="355243"/>
    <lineage>
        <taxon>Bacteria</taxon>
        <taxon>Pseudomonadati</taxon>
        <taxon>Pseudomonadota</taxon>
        <taxon>Gammaproteobacteria</taxon>
        <taxon>Oceanospirillales</taxon>
        <taxon>Oceanospirillaceae</taxon>
        <taxon>Amphritea</taxon>
    </lineage>
</organism>
<accession>A0A1H9ERP8</accession>
<dbReference type="RefSeq" id="WP_245756505.1">
    <property type="nucleotide sequence ID" value="NZ_AP025284.1"/>
</dbReference>
<dbReference type="Pfam" id="PF02036">
    <property type="entry name" value="SCP2"/>
    <property type="match status" value="1"/>
</dbReference>
<dbReference type="UniPathway" id="UPA00232"/>
<dbReference type="PANTHER" id="PTHR38693:SF1">
    <property type="entry name" value="UBIQUINONE BIOSYNTHESIS ACCESSORY FACTOR UBIJ"/>
    <property type="match status" value="1"/>
</dbReference>
<proteinExistence type="inferred from homology"/>
<gene>
    <name evidence="1" type="primary">ubiJ</name>
    <name evidence="3" type="ORF">SAMN03080615_01040</name>
</gene>
<dbReference type="InterPro" id="IPR038989">
    <property type="entry name" value="UbiJ"/>
</dbReference>
<evidence type="ECO:0000313" key="3">
    <source>
        <dbReference type="EMBL" id="SEQ28371.1"/>
    </source>
</evidence>
<keyword evidence="4" id="KW-1185">Reference proteome</keyword>
<comment type="subcellular location">
    <subcellularLocation>
        <location evidence="1">Cytoplasm</location>
    </subcellularLocation>
</comment>
<protein>
    <recommendedName>
        <fullName evidence="1">Ubiquinone biosynthesis accessory factor UbiJ</fullName>
    </recommendedName>
</protein>
<comment type="similarity">
    <text evidence="1">Belongs to the UbiJ family.</text>
</comment>
<comment type="function">
    <text evidence="1">Required for ubiquinone (coenzyme Q) biosynthesis. Binds hydrophobic ubiquinone biosynthetic intermediates via its SCP2 domain and is essential for the stability of the Ubi complex. May constitute a docking platform where Ubi enzymes assemble and access their SCP2-bound polyprenyl substrates.</text>
</comment>
<dbReference type="STRING" id="355243.SAMN03080615_01040"/>
<feature type="domain" description="SCP2" evidence="2">
    <location>
        <begin position="39"/>
        <end position="136"/>
    </location>
</feature>
<reference evidence="4" key="1">
    <citation type="submission" date="2016-10" db="EMBL/GenBank/DDBJ databases">
        <authorList>
            <person name="Varghese N."/>
            <person name="Submissions S."/>
        </authorList>
    </citation>
    <scope>NUCLEOTIDE SEQUENCE [LARGE SCALE GENOMIC DNA]</scope>
    <source>
        <strain evidence="4">DSM 18887</strain>
    </source>
</reference>
<keyword evidence="1" id="KW-0831">Ubiquinone biosynthesis</keyword>
<dbReference type="HAMAP" id="MF_02215">
    <property type="entry name" value="UbiJ"/>
    <property type="match status" value="1"/>
</dbReference>
<dbReference type="Proteomes" id="UP000198749">
    <property type="component" value="Unassembled WGS sequence"/>
</dbReference>
<keyword evidence="3" id="KW-0830">Ubiquinone</keyword>
<comment type="pathway">
    <text evidence="1">Cofactor biosynthesis; ubiquinone biosynthesis.</text>
</comment>
<dbReference type="GO" id="GO:0006744">
    <property type="term" value="P:ubiquinone biosynthetic process"/>
    <property type="evidence" value="ECO:0007669"/>
    <property type="project" value="UniProtKB-UniRule"/>
</dbReference>
<dbReference type="EMBL" id="FOGB01000002">
    <property type="protein sequence ID" value="SEQ28371.1"/>
    <property type="molecule type" value="Genomic_DNA"/>
</dbReference>
<dbReference type="InterPro" id="IPR003033">
    <property type="entry name" value="SCP2_sterol-bd_dom"/>
</dbReference>
<dbReference type="SUPFAM" id="SSF55718">
    <property type="entry name" value="SCP-like"/>
    <property type="match status" value="1"/>
</dbReference>
<sequence>MQISEYDWWRRRPAYRHQALTMTIESISATLLTLAEGTINRLLLSSPATVDRLSLLDGKVIAIQLSAPRLSLSLQPSAAGLQIDQIERDDADVTLSGSAADFFQLLSAADNSEVMFGKTIQVSGDSALATRFSQVMIDAALDWEGILAQIIGDLPAHELARLVKWKSQFYRQAGHSLMLNMQEYIKEELQLLPSQPQLKRFYSEVDSLRQETERAAARLERLRGKIERA</sequence>
<evidence type="ECO:0000256" key="1">
    <source>
        <dbReference type="HAMAP-Rule" id="MF_02215"/>
    </source>
</evidence>
<name>A0A1H9ERP8_9GAMM</name>
<evidence type="ECO:0000259" key="2">
    <source>
        <dbReference type="Pfam" id="PF02036"/>
    </source>
</evidence>